<proteinExistence type="predicted"/>
<organism evidence="1 2">
    <name type="scientific">Gonium pectorale</name>
    <name type="common">Green alga</name>
    <dbReference type="NCBI Taxonomy" id="33097"/>
    <lineage>
        <taxon>Eukaryota</taxon>
        <taxon>Viridiplantae</taxon>
        <taxon>Chlorophyta</taxon>
        <taxon>core chlorophytes</taxon>
        <taxon>Chlorophyceae</taxon>
        <taxon>CS clade</taxon>
        <taxon>Chlamydomonadales</taxon>
        <taxon>Volvocaceae</taxon>
        <taxon>Gonium</taxon>
    </lineage>
</organism>
<name>A0A150GS02_GONPE</name>
<comment type="caution">
    <text evidence="1">The sequence shown here is derived from an EMBL/GenBank/DDBJ whole genome shotgun (WGS) entry which is preliminary data.</text>
</comment>
<dbReference type="EMBL" id="LSYV01000010">
    <property type="protein sequence ID" value="KXZ52593.1"/>
    <property type="molecule type" value="Genomic_DNA"/>
</dbReference>
<evidence type="ECO:0000313" key="1">
    <source>
        <dbReference type="EMBL" id="KXZ52593.1"/>
    </source>
</evidence>
<dbReference type="Proteomes" id="UP000075714">
    <property type="component" value="Unassembled WGS sequence"/>
</dbReference>
<keyword evidence="2" id="KW-1185">Reference proteome</keyword>
<sequence length="93" mass="10772">MKELKRDYCFCVLRTKQAVDNKLHTTAVVSKATLDSVRAWLDPLILARTEEEFKREEKRFLEQPELQGIPGIIVLLYTYAAQCLSTSTHIRMT</sequence>
<dbReference type="AlphaFoldDB" id="A0A150GS02"/>
<accession>A0A150GS02</accession>
<gene>
    <name evidence="1" type="ORF">GPECTOR_9g638</name>
</gene>
<evidence type="ECO:0000313" key="2">
    <source>
        <dbReference type="Proteomes" id="UP000075714"/>
    </source>
</evidence>
<protein>
    <submittedName>
        <fullName evidence="1">Uncharacterized protein</fullName>
    </submittedName>
</protein>
<reference evidence="2" key="1">
    <citation type="journal article" date="2016" name="Nat. Commun.">
        <title>The Gonium pectorale genome demonstrates co-option of cell cycle regulation during the evolution of multicellularity.</title>
        <authorList>
            <person name="Hanschen E.R."/>
            <person name="Marriage T.N."/>
            <person name="Ferris P.J."/>
            <person name="Hamaji T."/>
            <person name="Toyoda A."/>
            <person name="Fujiyama A."/>
            <person name="Neme R."/>
            <person name="Noguchi H."/>
            <person name="Minakuchi Y."/>
            <person name="Suzuki M."/>
            <person name="Kawai-Toyooka H."/>
            <person name="Smith D.R."/>
            <person name="Sparks H."/>
            <person name="Anderson J."/>
            <person name="Bakaric R."/>
            <person name="Luria V."/>
            <person name="Karger A."/>
            <person name="Kirschner M.W."/>
            <person name="Durand P.M."/>
            <person name="Michod R.E."/>
            <person name="Nozaki H."/>
            <person name="Olson B.J."/>
        </authorList>
    </citation>
    <scope>NUCLEOTIDE SEQUENCE [LARGE SCALE GENOMIC DNA]</scope>
    <source>
        <strain evidence="2">NIES-2863</strain>
    </source>
</reference>